<name>A0AA38XF40_9EURO</name>
<sequence>MSEISNLRRAYHLLLFELGEVSYVATFTLKCPEGQAWPSRALATVLSWEYSISSSSDRLPSYVDHVLQTDDVFQRGFLANIIVLDGPSIAGEIKQNGEGLANSWASSVLSLKSQIDPMMLPVPGPHLIAEGSLWQVSRLYEDVQGAFMVAVEPPVCKKAVSMVYTPLRVSGPQYQSLGIAAPSRAANQSNGPLAGTRFAVKDMFDTNGLTTTLCNRAVYEINKPSSSTAACVQKLVDAGAHVLGTNKVSSMISREEPTEAVDYHAPFNPRADGYQSPAGSSSGSAAAVAAYEWLDFAVAEDTSGSGRRPAAANGCFQYRPTHDLVELEGMWPTFLQFDTPVILSRDLIKIALISSLWCGCPSPTLAVPTTKRVSILVPDDYLPNDNEDHMRHLESFIEDLRTATSAPVERLSIEQRWLESCPEGCEGQDLKSYLSDVVVQTFYHDFCHSQASFRKAYREKYQKEPYVNSFVKWRWNLGKNVTPEQHQEGLRRFQVYKSWFLNEVMGGPEKHSILVLPISEGVPDYRDHPPKAPVVQSGFDSLFLSPILGCPDLVIPIGQIPYESRIIGREEQLPICVNLLGMPGKDADLIDIARLVLHASGRPAEVRVGSTMF</sequence>
<accession>A0AA38XF40</accession>
<dbReference type="Proteomes" id="UP001172673">
    <property type="component" value="Unassembled WGS sequence"/>
</dbReference>
<proteinExistence type="predicted"/>
<keyword evidence="3" id="KW-1185">Reference proteome</keyword>
<dbReference type="InterPro" id="IPR023631">
    <property type="entry name" value="Amidase_dom"/>
</dbReference>
<dbReference type="PANTHER" id="PTHR46310">
    <property type="entry name" value="AMIDASE 1"/>
    <property type="match status" value="1"/>
</dbReference>
<comment type="caution">
    <text evidence="2">The sequence shown here is derived from an EMBL/GenBank/DDBJ whole genome shotgun (WGS) entry which is preliminary data.</text>
</comment>
<dbReference type="Pfam" id="PF01425">
    <property type="entry name" value="Amidase"/>
    <property type="match status" value="1"/>
</dbReference>
<dbReference type="EMBL" id="JAPDRK010000005">
    <property type="protein sequence ID" value="KAJ9612323.1"/>
    <property type="molecule type" value="Genomic_DNA"/>
</dbReference>
<evidence type="ECO:0000313" key="3">
    <source>
        <dbReference type="Proteomes" id="UP001172673"/>
    </source>
</evidence>
<evidence type="ECO:0000313" key="2">
    <source>
        <dbReference type="EMBL" id="KAJ9612323.1"/>
    </source>
</evidence>
<organism evidence="2 3">
    <name type="scientific">Cladophialophora chaetospira</name>
    <dbReference type="NCBI Taxonomy" id="386627"/>
    <lineage>
        <taxon>Eukaryota</taxon>
        <taxon>Fungi</taxon>
        <taxon>Dikarya</taxon>
        <taxon>Ascomycota</taxon>
        <taxon>Pezizomycotina</taxon>
        <taxon>Eurotiomycetes</taxon>
        <taxon>Chaetothyriomycetidae</taxon>
        <taxon>Chaetothyriales</taxon>
        <taxon>Herpotrichiellaceae</taxon>
        <taxon>Cladophialophora</taxon>
    </lineage>
</organism>
<feature type="domain" description="Amidase" evidence="1">
    <location>
        <begin position="183"/>
        <end position="589"/>
    </location>
</feature>
<evidence type="ECO:0000259" key="1">
    <source>
        <dbReference type="Pfam" id="PF01425"/>
    </source>
</evidence>
<protein>
    <recommendedName>
        <fullName evidence="1">Amidase domain-containing protein</fullName>
    </recommendedName>
</protein>
<dbReference type="Gene3D" id="3.90.1300.10">
    <property type="entry name" value="Amidase signature (AS) domain"/>
    <property type="match status" value="1"/>
</dbReference>
<dbReference type="InterPro" id="IPR036928">
    <property type="entry name" value="AS_sf"/>
</dbReference>
<dbReference type="SUPFAM" id="SSF75304">
    <property type="entry name" value="Amidase signature (AS) enzymes"/>
    <property type="match status" value="1"/>
</dbReference>
<gene>
    <name evidence="2" type="ORF">H2200_003920</name>
</gene>
<reference evidence="2" key="1">
    <citation type="submission" date="2022-10" db="EMBL/GenBank/DDBJ databases">
        <title>Culturing micro-colonial fungi from biological soil crusts in the Mojave desert and describing Neophaeococcomyces mojavensis, and introducing the new genera and species Taxawa tesnikishii.</title>
        <authorList>
            <person name="Kurbessoian T."/>
            <person name="Stajich J.E."/>
        </authorList>
    </citation>
    <scope>NUCLEOTIDE SEQUENCE</scope>
    <source>
        <strain evidence="2">TK_41</strain>
    </source>
</reference>
<dbReference type="AlphaFoldDB" id="A0AA38XF40"/>
<dbReference type="PANTHER" id="PTHR46310:SF7">
    <property type="entry name" value="AMIDASE 1"/>
    <property type="match status" value="1"/>
</dbReference>